<gene>
    <name evidence="8" type="ORF">FNV43_RR25375</name>
</gene>
<dbReference type="SUPFAM" id="SSF52540">
    <property type="entry name" value="P-loop containing nucleoside triphosphate hydrolases"/>
    <property type="match status" value="1"/>
</dbReference>
<dbReference type="PANTHER" id="PTHR33463">
    <property type="entry name" value="NB-ARC DOMAIN-CONTAINING PROTEIN-RELATED"/>
    <property type="match status" value="1"/>
</dbReference>
<evidence type="ECO:0000256" key="1">
    <source>
        <dbReference type="ARBA" id="ARBA00008894"/>
    </source>
</evidence>
<dbReference type="PRINTS" id="PR00364">
    <property type="entry name" value="DISEASERSIST"/>
</dbReference>
<feature type="domain" description="Disease resistance protein At4g27190-like leucine-rich repeats" evidence="7">
    <location>
        <begin position="1215"/>
        <end position="1368"/>
    </location>
</feature>
<dbReference type="InterPro" id="IPR050905">
    <property type="entry name" value="Plant_NBS-LRR"/>
</dbReference>
<keyword evidence="2" id="KW-0547">Nucleotide-binding</keyword>
<evidence type="ECO:0000259" key="7">
    <source>
        <dbReference type="Pfam" id="PF23247"/>
    </source>
</evidence>
<dbReference type="Pfam" id="PF00931">
    <property type="entry name" value="NB-ARC"/>
    <property type="match status" value="1"/>
</dbReference>
<feature type="region of interest" description="Disordered" evidence="5">
    <location>
        <begin position="2585"/>
        <end position="2606"/>
    </location>
</feature>
<dbReference type="Pfam" id="PF23247">
    <property type="entry name" value="LRR_RPS2"/>
    <property type="match status" value="8"/>
</dbReference>
<comment type="caution">
    <text evidence="8">The sequence shown here is derived from an EMBL/GenBank/DDBJ whole genome shotgun (WGS) entry which is preliminary data.</text>
</comment>
<keyword evidence="9" id="KW-1185">Reference proteome</keyword>
<organism evidence="8 9">
    <name type="scientific">Rhamnella rubrinervis</name>
    <dbReference type="NCBI Taxonomy" id="2594499"/>
    <lineage>
        <taxon>Eukaryota</taxon>
        <taxon>Viridiplantae</taxon>
        <taxon>Streptophyta</taxon>
        <taxon>Embryophyta</taxon>
        <taxon>Tracheophyta</taxon>
        <taxon>Spermatophyta</taxon>
        <taxon>Magnoliopsida</taxon>
        <taxon>eudicotyledons</taxon>
        <taxon>Gunneridae</taxon>
        <taxon>Pentapetalae</taxon>
        <taxon>rosids</taxon>
        <taxon>fabids</taxon>
        <taxon>Rosales</taxon>
        <taxon>Rhamnaceae</taxon>
        <taxon>rhamnoid group</taxon>
        <taxon>Rhamneae</taxon>
        <taxon>Rhamnella</taxon>
    </lineage>
</organism>
<dbReference type="InterPro" id="IPR042197">
    <property type="entry name" value="Apaf_helical"/>
</dbReference>
<dbReference type="InterPro" id="IPR021109">
    <property type="entry name" value="Peptidase_aspartic_dom_sf"/>
</dbReference>
<dbReference type="PANTHER" id="PTHR33463:SF203">
    <property type="entry name" value="AAA+ ATPASE DOMAIN-CONTAINING PROTEIN"/>
    <property type="match status" value="1"/>
</dbReference>
<dbReference type="Gene3D" id="3.80.10.10">
    <property type="entry name" value="Ribonuclease Inhibitor"/>
    <property type="match status" value="10"/>
</dbReference>
<evidence type="ECO:0000256" key="3">
    <source>
        <dbReference type="ARBA" id="ARBA00022821"/>
    </source>
</evidence>
<dbReference type="Gene3D" id="3.40.50.300">
    <property type="entry name" value="P-loop containing nucleotide triphosphate hydrolases"/>
    <property type="match status" value="1"/>
</dbReference>
<feature type="domain" description="Disease resistance protein At4g27190-like leucine-rich repeats" evidence="7">
    <location>
        <begin position="1467"/>
        <end position="1593"/>
    </location>
</feature>
<dbReference type="InterPro" id="IPR027417">
    <property type="entry name" value="P-loop_NTPase"/>
</dbReference>
<dbReference type="SUPFAM" id="SSF52047">
    <property type="entry name" value="RNI-like"/>
    <property type="match status" value="6"/>
</dbReference>
<evidence type="ECO:0000259" key="6">
    <source>
        <dbReference type="Pfam" id="PF00931"/>
    </source>
</evidence>
<dbReference type="OrthoDB" id="1747797at2759"/>
<evidence type="ECO:0000256" key="4">
    <source>
        <dbReference type="ARBA" id="ARBA00022840"/>
    </source>
</evidence>
<dbReference type="EMBL" id="VOIH02000011">
    <property type="protein sequence ID" value="KAF3434272.1"/>
    <property type="molecule type" value="Genomic_DNA"/>
</dbReference>
<proteinExistence type="inferred from homology"/>
<feature type="domain" description="Disease resistance protein At4g27190-like leucine-rich repeats" evidence="7">
    <location>
        <begin position="2419"/>
        <end position="2544"/>
    </location>
</feature>
<feature type="domain" description="Disease resistance protein At4g27190-like leucine-rich repeats" evidence="7">
    <location>
        <begin position="929"/>
        <end position="987"/>
    </location>
</feature>
<feature type="domain" description="NB-ARC" evidence="6">
    <location>
        <begin position="274"/>
        <end position="438"/>
    </location>
</feature>
<dbReference type="GO" id="GO:0043531">
    <property type="term" value="F:ADP binding"/>
    <property type="evidence" value="ECO:0007669"/>
    <property type="project" value="InterPro"/>
</dbReference>
<dbReference type="InterPro" id="IPR032675">
    <property type="entry name" value="LRR_dom_sf"/>
</dbReference>
<protein>
    <submittedName>
        <fullName evidence="8">Uncharacterized protein</fullName>
    </submittedName>
</protein>
<evidence type="ECO:0000313" key="8">
    <source>
        <dbReference type="EMBL" id="KAF3434272.1"/>
    </source>
</evidence>
<name>A0A8K0DZV4_9ROSA</name>
<dbReference type="Gene3D" id="2.40.70.10">
    <property type="entry name" value="Acid Proteases"/>
    <property type="match status" value="1"/>
</dbReference>
<evidence type="ECO:0000313" key="9">
    <source>
        <dbReference type="Proteomes" id="UP000796880"/>
    </source>
</evidence>
<reference evidence="8" key="1">
    <citation type="submission" date="2020-03" db="EMBL/GenBank/DDBJ databases">
        <title>A high-quality chromosome-level genome assembly of a woody plant with both climbing and erect habits, Rhamnella rubrinervis.</title>
        <authorList>
            <person name="Lu Z."/>
            <person name="Yang Y."/>
            <person name="Zhu X."/>
            <person name="Sun Y."/>
        </authorList>
    </citation>
    <scope>NUCLEOTIDE SEQUENCE</scope>
    <source>
        <strain evidence="8">BYM</strain>
        <tissue evidence="8">Leaf</tissue>
    </source>
</reference>
<feature type="domain" description="Disease resistance protein At4g27190-like leucine-rich repeats" evidence="7">
    <location>
        <begin position="1615"/>
        <end position="1766"/>
    </location>
</feature>
<dbReference type="InterPro" id="IPR002182">
    <property type="entry name" value="NB-ARC"/>
</dbReference>
<feature type="domain" description="Disease resistance protein At4g27190-like leucine-rich repeats" evidence="7">
    <location>
        <begin position="1863"/>
        <end position="2008"/>
    </location>
</feature>
<dbReference type="SUPFAM" id="SSF50630">
    <property type="entry name" value="Acid proteases"/>
    <property type="match status" value="1"/>
</dbReference>
<accession>A0A8K0DZV4</accession>
<dbReference type="GO" id="GO:0006952">
    <property type="term" value="P:defense response"/>
    <property type="evidence" value="ECO:0007669"/>
    <property type="project" value="UniProtKB-KW"/>
</dbReference>
<dbReference type="GO" id="GO:0005524">
    <property type="term" value="F:ATP binding"/>
    <property type="evidence" value="ECO:0007669"/>
    <property type="project" value="UniProtKB-KW"/>
</dbReference>
<dbReference type="SUPFAM" id="SSF52058">
    <property type="entry name" value="L domain-like"/>
    <property type="match status" value="1"/>
</dbReference>
<evidence type="ECO:0000256" key="2">
    <source>
        <dbReference type="ARBA" id="ARBA00022741"/>
    </source>
</evidence>
<dbReference type="InterPro" id="IPR057135">
    <property type="entry name" value="At4g27190-like_LRR"/>
</dbReference>
<keyword evidence="4" id="KW-0067">ATP-binding</keyword>
<evidence type="ECO:0000256" key="5">
    <source>
        <dbReference type="SAM" id="MobiDB-lite"/>
    </source>
</evidence>
<dbReference type="Proteomes" id="UP000796880">
    <property type="component" value="Unassembled WGS sequence"/>
</dbReference>
<feature type="domain" description="Disease resistance protein At4g27190-like leucine-rich repeats" evidence="7">
    <location>
        <begin position="2106"/>
        <end position="2248"/>
    </location>
</feature>
<dbReference type="Gene3D" id="1.10.8.430">
    <property type="entry name" value="Helical domain of apoptotic protease-activating factors"/>
    <property type="match status" value="1"/>
</dbReference>
<keyword evidence="3" id="KW-0611">Plant defense</keyword>
<feature type="domain" description="Disease resistance protein At4g27190-like leucine-rich repeats" evidence="7">
    <location>
        <begin position="1068"/>
        <end position="1189"/>
    </location>
</feature>
<sequence length="2606" mass="297586">MEPSLVAKKSVVPIASGRQIIQSPTYIVRAKIGTPAQALLLAMDTSNDAAWIPCAGCIGCSSAVYITSFLSWICDLRQPLEGRVTNFVSLSTFVLYAAGTRDTLLGFELGLLSLFDFTVLMECLAVVTWIAGKVVDCTVGPVGHKLGFIINYKRNVDNLITETQDLNILVQTSMQHLAANEGRRSKGEDICGDRLNEVREITQEVEKLLGKCTCRGSFHNFVEGYQLSEKVKKMEESIVRIKGEIRFDINISCFAKRRSHFGNKEYIAFDTRKDIVSRIMLALGDDNIRKIGVHGMPGVGKTWLVKEITRDALYLNLFHGAVVVTVTKSPNLEKIQQDVAEQLDLELSKESIHERALMLRNRLKAEKKLLIVLDDVWNNELNLEEVGIVFETDQKGCKILFTSRFEQVLRVDMAVEKKFQVELLSEDEAWDWFSYIVGDLVKDPDYQECGTRIVKGCACLPIAIVTISHALKSRDLHIWRSAVGELENSVNTEEVYSCIKLCYDFIQSKEAKSLFLLCALHEEEIISTEYLVRYCMGLGLFEGIWAINAARDRVSSLVDELKDHCLLYDGDILHTVKMHDVVRDVAFSIAKESHMYRFRDGDEIEECLKKKRLEDSMAISLPDGYADQLNSESLEYKQLGLLWMKNNKSLHVIPDQFFGKKKELNVLYLSNQNFGVLPPSLCLLQSLSTLCLRGCKLEDITLIGELNNLEILDLSESDIRELPTQIGQLTRLRILDLSDCYRLKVIQPNVISHLTRLEELNMLDTFLNWDQVDVGFGERRNASLVELKELVQLTALDLVTLDIKVLPKDLFDEKLERYRIVLRDDDDDDSDYDDDDDDDFVEELKFSVSRCLLLQFKHNESSVLQEYGLEVLLKRSQVLLLSGLQGMNNIVYELDKKGLPELKWFCLINNDTIQYLINSMGSGQIHPCNAFSSLESLWLVNLINLKKISHGELMIKSFIKLRVVRVRKCIKLKNLFPFSIARQLEKIKIAGCEMMEEIVTHEIEDDGDMEVIDEFPQLCFLELRNVSKLKRFCSKLKKTDISQNKEETLILDSVVPFFNGKFSFPKLETLVLEGIHVKKIWDDELLPSSTSFHNLRKLLVTRCKFLKYLFSSATASCFEHLCILEISECRMMKEVMSRTESMDKMSFPKLNYLKLQRLPDLVTFSSEIFIEFPMLTRLCIEDCPEFKTFTSKSEGKFSTTIPSLFNENVAFPSLNSLKINGMYELEMIWQYELSNTADSFCKLVEVTVESCDNLMKVFPSSVQTRLYNLTRLEIRDCEMVEEVFEIQMYSNVTEETYGISPAAQLKYLELCGLSRLKHVWSKDPQGTITFPHLEQVKAWDCPSLESVFPPSVAKGLFQLKTLDIYDCGIQEIVGKEEGSVTVVLPDFEFPQLEEMELKYLPNLVCFYPGLHTSSWPLLRSLVVEDCEKVKVFVSELLSFQETHGSSHHDLLIEHPLFSVKFICLPNLENLQLYECGYEKIWDGQLLPSSTSSFHNLTTLVVESCGFMKYLFSSAVAASFEQLFSLEIRNCQMVEEIMCRHEGIDKVSFPKLDHLKLRNLPNLVTFSSAIFIEFPAFTQLSIEDCPEIQTFISKSEDNFFTAIPSLFNEKVSFPSLNEVKINGMDKLTMIWQYELAADSFRELRSITVENCKNLVKICPSSMQTRLHNLKLLNISKCEMVKEVFEIQMSNADGNSNDIMPATQLEYLDLRRLPKLKYVWSQDPRGTLTFPNLKKVVAYQCPSLKSMFPPSIAKLLFQLHTLYIQLCGIDEIVTNEEGLETVPPEFLFPRLEKMELKQLPNLVSFYPGLHTSSWPSLIKLDVVDCMKVKVFASKSLSFEETNGFVHHGIPFQQPLFSVEKVGQLNMMMMIRDQDQLSSTVSFGKLEELNVYNCKTLTKMFTSNLLRKLLNLRKLVICNCDLLEEVFEVQIPNDDDRGKTSEITTIHLKELCLTSLPKLKHVWSQDPQGTLTFQHLQKVAFFGCQSLKNLFPPSVVKNLFQLQNLLVRNCGILEEIVAKDEGLETEPLKFVFPQLEVMLLVHLPNLVSFYPGLHTSSWPLLRKLDVVGSMKVKVFASAIFGFEETHGSSHHGISFQQPLFSVEKVGLPNLMMISDQHQPRTAFPFGNLKEINVYHCKNLKKMFSSNTLRGLNSLSKLVICDCEMMEEIFDVKKLNNGHQQETSINIHLKELSVLSLPKLKYIWSNDPKGTFTFQDLRIVDAYQCQSLKNLFPPSVAKNLPLLEKLYIKNCGMLEGIVAKEEGAVDDQTTIPTFVFPLLDSLLLHNLPQLVSFYAGLHALKWPSLRWLQVSWVIKLKDLSLDFLCFQKTSTRLIHEDIPSMLIQEQPSFNDKVTFASQQHEKPVGEEEYCAGTLPLLSGLRLYDLPNLVHSREDVSSQLPQTDHLDIFRCGKLKMLSPSLIPFQNLIDLRVTQCHGMLNLLTSQTAKSLTRLERMTIRECKRMTGIIVDDGYHRGDDYDMEGEIVFTRLKSLALDGLLSLTSFYSGKCKIGFPELERVAVSGCFEMQSFLDINGIISTPKLQELVVDNNTTMGVSNCAHINSFIKHFWESHTGTSLQLLFAVKEEGDLEEEDFDDDFEDDDFDDDDFEED</sequence>
<comment type="similarity">
    <text evidence="1">Belongs to the disease resistance NB-LRR family.</text>
</comment>